<dbReference type="RefSeq" id="WP_096363793.1">
    <property type="nucleotide sequence ID" value="NZ_AP018052.1"/>
</dbReference>
<protein>
    <submittedName>
        <fullName evidence="2">Type II secretory pathway, component ExeA</fullName>
    </submittedName>
</protein>
<accession>A0A1Z4VM40</accession>
<dbReference type="Gene3D" id="3.40.50.300">
    <property type="entry name" value="P-loop containing nucleotide triphosphate hydrolases"/>
    <property type="match status" value="1"/>
</dbReference>
<dbReference type="OrthoDB" id="9780149at2"/>
<feature type="domain" description="AAA+ ATPase" evidence="1">
    <location>
        <begin position="42"/>
        <end position="212"/>
    </location>
</feature>
<dbReference type="Pfam" id="PF13401">
    <property type="entry name" value="AAA_22"/>
    <property type="match status" value="1"/>
</dbReference>
<dbReference type="SUPFAM" id="SSF52540">
    <property type="entry name" value="P-loop containing nucleoside triphosphate hydrolases"/>
    <property type="match status" value="1"/>
</dbReference>
<dbReference type="InterPro" id="IPR049945">
    <property type="entry name" value="AAA_22"/>
</dbReference>
<dbReference type="PANTHER" id="PTHR35894">
    <property type="entry name" value="GENERAL SECRETION PATHWAY PROTEIN A-RELATED"/>
    <property type="match status" value="1"/>
</dbReference>
<reference evidence="2 3" key="1">
    <citation type="submission" date="2017-05" db="EMBL/GenBank/DDBJ databases">
        <title>Thiocyanate degradation by Thiohalobacter thiocyanaticus FOKN1.</title>
        <authorList>
            <person name="Oshiki M."/>
            <person name="Fukushima T."/>
            <person name="Kawano S."/>
            <person name="Nakagawa J."/>
        </authorList>
    </citation>
    <scope>NUCLEOTIDE SEQUENCE [LARGE SCALE GENOMIC DNA]</scope>
    <source>
        <strain evidence="2 3">FOKN1</strain>
    </source>
</reference>
<dbReference type="CDD" id="cd00009">
    <property type="entry name" value="AAA"/>
    <property type="match status" value="1"/>
</dbReference>
<keyword evidence="3" id="KW-1185">Reference proteome</keyword>
<evidence type="ECO:0000313" key="2">
    <source>
        <dbReference type="EMBL" id="BAZ92573.1"/>
    </source>
</evidence>
<dbReference type="InterPro" id="IPR003593">
    <property type="entry name" value="AAA+_ATPase"/>
</dbReference>
<sequence>MYLEHFGLREAPFNITPDTGFYYESPSHQEALNTLLVALRSGTGFIKVTGEVGTGKTLLCRKLLNSLDESIVTAWLPNPFVNATALRMAFAEELGLEFPRNLGQHRLLKLITDRLLELAAAGKQVVLLIDEAQALPDETLEAIRLLTNLETEKQKLLLVVLFGQPELDARLEQPRIRQLRQRIIFSYRLRPLTAAETRAYVQHRLAAAGRPETGLFTPRALRRLHRAGRGIPRLINILGHKALMSAFGTGAHRVTDRDARRAIRDTEDTAPTGLFSGWHLTLGAAGVAGAGAGAFLLLGTLA</sequence>
<gene>
    <name evidence="2" type="ORF">FOKN1_0169</name>
</gene>
<proteinExistence type="predicted"/>
<name>A0A1Z4VM40_9GAMM</name>
<dbReference type="AlphaFoldDB" id="A0A1Z4VM40"/>
<dbReference type="InterPro" id="IPR027417">
    <property type="entry name" value="P-loop_NTPase"/>
</dbReference>
<organism evidence="2 3">
    <name type="scientific">Thiohalobacter thiocyanaticus</name>
    <dbReference type="NCBI Taxonomy" id="585455"/>
    <lineage>
        <taxon>Bacteria</taxon>
        <taxon>Pseudomonadati</taxon>
        <taxon>Pseudomonadota</taxon>
        <taxon>Gammaproteobacteria</taxon>
        <taxon>Thiohalobacterales</taxon>
        <taxon>Thiohalobacteraceae</taxon>
        <taxon>Thiohalobacter</taxon>
    </lineage>
</organism>
<dbReference type="InterPro" id="IPR052026">
    <property type="entry name" value="ExeA_AAA_ATPase_DNA-bind"/>
</dbReference>
<dbReference type="EMBL" id="AP018052">
    <property type="protein sequence ID" value="BAZ92573.1"/>
    <property type="molecule type" value="Genomic_DNA"/>
</dbReference>
<dbReference type="KEGG" id="ttc:FOKN1_0169"/>
<dbReference type="GO" id="GO:0016887">
    <property type="term" value="F:ATP hydrolysis activity"/>
    <property type="evidence" value="ECO:0007669"/>
    <property type="project" value="InterPro"/>
</dbReference>
<dbReference type="PANTHER" id="PTHR35894:SF7">
    <property type="entry name" value="GENERAL SECRETION PATHWAY PROTEIN A-RELATED"/>
    <property type="match status" value="1"/>
</dbReference>
<evidence type="ECO:0000313" key="3">
    <source>
        <dbReference type="Proteomes" id="UP000218765"/>
    </source>
</evidence>
<evidence type="ECO:0000259" key="1">
    <source>
        <dbReference type="SMART" id="SM00382"/>
    </source>
</evidence>
<dbReference type="SMART" id="SM00382">
    <property type="entry name" value="AAA"/>
    <property type="match status" value="1"/>
</dbReference>
<dbReference type="Proteomes" id="UP000218765">
    <property type="component" value="Chromosome"/>
</dbReference>